<evidence type="ECO:0000313" key="4">
    <source>
        <dbReference type="Proteomes" id="UP000179284"/>
    </source>
</evidence>
<dbReference type="RefSeq" id="WP_071175254.1">
    <property type="nucleotide sequence ID" value="NZ_CP017831.1"/>
</dbReference>
<keyword evidence="1" id="KW-0812">Transmembrane</keyword>
<protein>
    <submittedName>
        <fullName evidence="3">Glycosyl transferase GT2 family</fullName>
    </submittedName>
</protein>
<feature type="transmembrane region" description="Helical" evidence="1">
    <location>
        <begin position="333"/>
        <end position="349"/>
    </location>
</feature>
<keyword evidence="1" id="KW-1133">Transmembrane helix</keyword>
<dbReference type="InterPro" id="IPR029044">
    <property type="entry name" value="Nucleotide-diphossugar_trans"/>
</dbReference>
<dbReference type="Gene3D" id="3.90.550.10">
    <property type="entry name" value="Spore Coat Polysaccharide Biosynthesis Protein SpsA, Chain A"/>
    <property type="match status" value="1"/>
</dbReference>
<name>A0A1D9NZ36_9FIRM</name>
<organism evidence="3 4">
    <name type="scientific">Butyrivibrio hungatei</name>
    <dbReference type="NCBI Taxonomy" id="185008"/>
    <lineage>
        <taxon>Bacteria</taxon>
        <taxon>Bacillati</taxon>
        <taxon>Bacillota</taxon>
        <taxon>Clostridia</taxon>
        <taxon>Lachnospirales</taxon>
        <taxon>Lachnospiraceae</taxon>
        <taxon>Butyrivibrio</taxon>
    </lineage>
</organism>
<feature type="domain" description="Glycosyltransferase 2-like" evidence="2">
    <location>
        <begin position="12"/>
        <end position="145"/>
    </location>
</feature>
<dbReference type="Proteomes" id="UP000179284">
    <property type="component" value="Chromosome I"/>
</dbReference>
<dbReference type="SUPFAM" id="SSF53448">
    <property type="entry name" value="Nucleotide-diphospho-sugar transferases"/>
    <property type="match status" value="1"/>
</dbReference>
<gene>
    <name evidence="3" type="ORF">bhn_I0447</name>
</gene>
<evidence type="ECO:0000313" key="3">
    <source>
        <dbReference type="EMBL" id="AOZ95481.1"/>
    </source>
</evidence>
<sequence length="365" mass="42766">MKSKLLDLPLISIIIPVYNCEEYLKDCISSVVHQDYPELEIILVNDGSTDNSGKLCDKFAEEYADSRRSIKVIHKKNGGACFARRDGVLLAKADYVAFVDGDDYIDSDFCLNLMNDIIENEADVATSGFVYTSSGTGYMDSVQEGLYTGEKKEYLNSIVIYEPESEMGGIIMSVCMKVYKKELFLDSIKKIDIRLEQFEDLAYCYGPIIEAHSVYVENVAYYHYRNNPNSVTRKRKNDRFQKAQQSFLFERQLYSGYGKKYLDQFDCVAMRFYYFYLWDEFKNSKLPIKELFTNWKNIRNDSLFIDITENAMNKKIKTKQVRFIRYFITGNDLYFWLYFNIINMLYILNAKIKTLIRKIVSFFLC</sequence>
<dbReference type="EMBL" id="CP017831">
    <property type="protein sequence ID" value="AOZ95481.1"/>
    <property type="molecule type" value="Genomic_DNA"/>
</dbReference>
<proteinExistence type="predicted"/>
<evidence type="ECO:0000259" key="2">
    <source>
        <dbReference type="Pfam" id="PF00535"/>
    </source>
</evidence>
<keyword evidence="4" id="KW-1185">Reference proteome</keyword>
<dbReference type="GO" id="GO:0016758">
    <property type="term" value="F:hexosyltransferase activity"/>
    <property type="evidence" value="ECO:0007669"/>
    <property type="project" value="UniProtKB-ARBA"/>
</dbReference>
<dbReference type="PANTHER" id="PTHR22916:SF3">
    <property type="entry name" value="UDP-GLCNAC:BETAGAL BETA-1,3-N-ACETYLGLUCOSAMINYLTRANSFERASE-LIKE PROTEIN 1"/>
    <property type="match status" value="1"/>
</dbReference>
<dbReference type="InterPro" id="IPR001173">
    <property type="entry name" value="Glyco_trans_2-like"/>
</dbReference>
<keyword evidence="1" id="KW-0472">Membrane</keyword>
<dbReference type="PANTHER" id="PTHR22916">
    <property type="entry name" value="GLYCOSYLTRANSFERASE"/>
    <property type="match status" value="1"/>
</dbReference>
<dbReference type="OrthoDB" id="3189257at2"/>
<dbReference type="Pfam" id="PF00535">
    <property type="entry name" value="Glycos_transf_2"/>
    <property type="match status" value="1"/>
</dbReference>
<dbReference type="KEGG" id="bhu:bhn_I0447"/>
<reference evidence="4" key="1">
    <citation type="submission" date="2016-10" db="EMBL/GenBank/DDBJ databases">
        <title>The complete genome sequence of the rumen bacterium Butyrivibrio hungatei MB2003.</title>
        <authorList>
            <person name="Palevich N."/>
            <person name="Kelly W.J."/>
            <person name="Leahy S.C."/>
            <person name="Altermann E."/>
            <person name="Rakonjac J."/>
            <person name="Attwood G.T."/>
        </authorList>
    </citation>
    <scope>NUCLEOTIDE SEQUENCE [LARGE SCALE GENOMIC DNA]</scope>
    <source>
        <strain evidence="4">MB2003</strain>
    </source>
</reference>
<keyword evidence="3" id="KW-0808">Transferase</keyword>
<dbReference type="CDD" id="cd00761">
    <property type="entry name" value="Glyco_tranf_GTA_type"/>
    <property type="match status" value="1"/>
</dbReference>
<dbReference type="AlphaFoldDB" id="A0A1D9NZ36"/>
<accession>A0A1D9NZ36</accession>
<evidence type="ECO:0000256" key="1">
    <source>
        <dbReference type="SAM" id="Phobius"/>
    </source>
</evidence>